<keyword evidence="4" id="KW-0597">Phosphoprotein</keyword>
<dbReference type="Gene3D" id="3.30.565.10">
    <property type="entry name" value="Histidine kinase-like ATPase, C-terminal domain"/>
    <property type="match status" value="1"/>
</dbReference>
<dbReference type="Pfam" id="PF00512">
    <property type="entry name" value="HisKA"/>
    <property type="match status" value="1"/>
</dbReference>
<reference evidence="11 12" key="1">
    <citation type="submission" date="2016-10" db="EMBL/GenBank/DDBJ databases">
        <authorList>
            <person name="de Groot N.N."/>
        </authorList>
    </citation>
    <scope>NUCLEOTIDE SEQUENCE [LARGE SCALE GENOMIC DNA]</scope>
    <source>
        <strain evidence="11 12">DSM 43941</strain>
    </source>
</reference>
<evidence type="ECO:0000256" key="5">
    <source>
        <dbReference type="ARBA" id="ARBA00022679"/>
    </source>
</evidence>
<dbReference type="InterPro" id="IPR036097">
    <property type="entry name" value="HisK_dim/P_sf"/>
</dbReference>
<keyword evidence="9" id="KW-0175">Coiled coil</keyword>
<dbReference type="OrthoDB" id="5241249at2"/>
<dbReference type="PRINTS" id="PR00344">
    <property type="entry name" value="BCTRLSENSOR"/>
</dbReference>
<dbReference type="GO" id="GO:0005886">
    <property type="term" value="C:plasma membrane"/>
    <property type="evidence" value="ECO:0007669"/>
    <property type="project" value="UniProtKB-SubCell"/>
</dbReference>
<dbReference type="SMART" id="SM00388">
    <property type="entry name" value="HisKA"/>
    <property type="match status" value="1"/>
</dbReference>
<dbReference type="EMBL" id="LT629758">
    <property type="protein sequence ID" value="SDT46763.1"/>
    <property type="molecule type" value="Genomic_DNA"/>
</dbReference>
<dbReference type="SMART" id="SM00387">
    <property type="entry name" value="HATPase_c"/>
    <property type="match status" value="1"/>
</dbReference>
<dbReference type="Gene3D" id="1.10.287.130">
    <property type="match status" value="1"/>
</dbReference>
<evidence type="ECO:0000256" key="1">
    <source>
        <dbReference type="ARBA" id="ARBA00000085"/>
    </source>
</evidence>
<dbReference type="SUPFAM" id="SSF55874">
    <property type="entry name" value="ATPase domain of HSP90 chaperone/DNA topoisomerase II/histidine kinase"/>
    <property type="match status" value="1"/>
</dbReference>
<protein>
    <recommendedName>
        <fullName evidence="8">Sensor-like histidine kinase SenX3</fullName>
        <ecNumber evidence="3">2.7.13.3</ecNumber>
    </recommendedName>
</protein>
<feature type="coiled-coil region" evidence="9">
    <location>
        <begin position="21"/>
        <end position="48"/>
    </location>
</feature>
<dbReference type="Proteomes" id="UP000198688">
    <property type="component" value="Chromosome I"/>
</dbReference>
<feature type="domain" description="Histidine kinase" evidence="10">
    <location>
        <begin position="58"/>
        <end position="272"/>
    </location>
</feature>
<evidence type="ECO:0000256" key="6">
    <source>
        <dbReference type="ARBA" id="ARBA00022777"/>
    </source>
</evidence>
<comment type="catalytic activity">
    <reaction evidence="1">
        <text>ATP + protein L-histidine = ADP + protein N-phospho-L-histidine.</text>
        <dbReference type="EC" id="2.7.13.3"/>
    </reaction>
</comment>
<dbReference type="GO" id="GO:0007234">
    <property type="term" value="P:osmosensory signaling via phosphorelay pathway"/>
    <property type="evidence" value="ECO:0007669"/>
    <property type="project" value="TreeGrafter"/>
</dbReference>
<keyword evidence="12" id="KW-1185">Reference proteome</keyword>
<gene>
    <name evidence="11" type="ORF">SAMN04489716_3939</name>
</gene>
<dbReference type="PANTHER" id="PTHR42878">
    <property type="entry name" value="TWO-COMPONENT HISTIDINE KINASE"/>
    <property type="match status" value="1"/>
</dbReference>
<proteinExistence type="predicted"/>
<dbReference type="GO" id="GO:0030295">
    <property type="term" value="F:protein kinase activator activity"/>
    <property type="evidence" value="ECO:0007669"/>
    <property type="project" value="TreeGrafter"/>
</dbReference>
<keyword evidence="6 11" id="KW-0418">Kinase</keyword>
<dbReference type="InterPro" id="IPR036890">
    <property type="entry name" value="HATPase_C_sf"/>
</dbReference>
<organism evidence="11 12">
    <name type="scientific">Actinoplanes derwentensis</name>
    <dbReference type="NCBI Taxonomy" id="113562"/>
    <lineage>
        <taxon>Bacteria</taxon>
        <taxon>Bacillati</taxon>
        <taxon>Actinomycetota</taxon>
        <taxon>Actinomycetes</taxon>
        <taxon>Micromonosporales</taxon>
        <taxon>Micromonosporaceae</taxon>
        <taxon>Actinoplanes</taxon>
    </lineage>
</organism>
<dbReference type="PROSITE" id="PS50109">
    <property type="entry name" value="HIS_KIN"/>
    <property type="match status" value="1"/>
</dbReference>
<dbReference type="InterPro" id="IPR050351">
    <property type="entry name" value="BphY/WalK/GraS-like"/>
</dbReference>
<keyword evidence="7" id="KW-0902">Two-component regulatory system</keyword>
<evidence type="ECO:0000256" key="9">
    <source>
        <dbReference type="SAM" id="Coils"/>
    </source>
</evidence>
<evidence type="ECO:0000256" key="7">
    <source>
        <dbReference type="ARBA" id="ARBA00023012"/>
    </source>
</evidence>
<evidence type="ECO:0000256" key="8">
    <source>
        <dbReference type="ARBA" id="ARBA00039401"/>
    </source>
</evidence>
<dbReference type="RefSeq" id="WP_092545978.1">
    <property type="nucleotide sequence ID" value="NZ_BOMJ01000065.1"/>
</dbReference>
<dbReference type="GO" id="GO:0000156">
    <property type="term" value="F:phosphorelay response regulator activity"/>
    <property type="evidence" value="ECO:0007669"/>
    <property type="project" value="TreeGrafter"/>
</dbReference>
<dbReference type="GO" id="GO:0000155">
    <property type="term" value="F:phosphorelay sensor kinase activity"/>
    <property type="evidence" value="ECO:0007669"/>
    <property type="project" value="InterPro"/>
</dbReference>
<evidence type="ECO:0000313" key="12">
    <source>
        <dbReference type="Proteomes" id="UP000198688"/>
    </source>
</evidence>
<evidence type="ECO:0000256" key="3">
    <source>
        <dbReference type="ARBA" id="ARBA00012438"/>
    </source>
</evidence>
<dbReference type="AlphaFoldDB" id="A0A1H2ALF1"/>
<comment type="subcellular location">
    <subcellularLocation>
        <location evidence="2">Cell membrane</location>
    </subcellularLocation>
</comment>
<evidence type="ECO:0000259" key="10">
    <source>
        <dbReference type="PROSITE" id="PS50109"/>
    </source>
</evidence>
<accession>A0A1H2ALF1</accession>
<dbReference type="SUPFAM" id="SSF47384">
    <property type="entry name" value="Homodimeric domain of signal transducing histidine kinase"/>
    <property type="match status" value="1"/>
</dbReference>
<dbReference type="InterPro" id="IPR003661">
    <property type="entry name" value="HisK_dim/P_dom"/>
</dbReference>
<dbReference type="Pfam" id="PF02518">
    <property type="entry name" value="HATPase_c"/>
    <property type="match status" value="1"/>
</dbReference>
<dbReference type="InterPro" id="IPR004358">
    <property type="entry name" value="Sig_transdc_His_kin-like_C"/>
</dbReference>
<evidence type="ECO:0000256" key="2">
    <source>
        <dbReference type="ARBA" id="ARBA00004236"/>
    </source>
</evidence>
<sequence length="292" mass="32082">MTRHQEGSALKQDVVTVGTELAALRIELERERQHNADLQRTVERLYQSVAELRTFARDVSHDLKAPLAGVYGYAQLLEHLDVGYPHPPGYDEYVSEINRSAGRMRQLIDDVLTYASTEDARLRTGPIDLGALVDDLATDALSLTTPVPRITRDALPVIRGDHGMVRRLMENLLGNAIKYVPLGEAAQVHVAARAVGDGTVRIEISDQGIGIQAGQHELIFEELHRSLPEAYPGNGLGLAICRRIVRRLGGVIAADPHYQDGARIWLTLPLEPAPEDGFAVAGPELDRTHTHV</sequence>
<dbReference type="STRING" id="113562.SAMN04489716_3939"/>
<dbReference type="InterPro" id="IPR003594">
    <property type="entry name" value="HATPase_dom"/>
</dbReference>
<evidence type="ECO:0000313" key="11">
    <source>
        <dbReference type="EMBL" id="SDT46763.1"/>
    </source>
</evidence>
<keyword evidence="5" id="KW-0808">Transferase</keyword>
<dbReference type="EC" id="2.7.13.3" evidence="3"/>
<dbReference type="PANTHER" id="PTHR42878:SF15">
    <property type="entry name" value="BACTERIOPHYTOCHROME"/>
    <property type="match status" value="1"/>
</dbReference>
<evidence type="ECO:0000256" key="4">
    <source>
        <dbReference type="ARBA" id="ARBA00022553"/>
    </source>
</evidence>
<name>A0A1H2ALF1_9ACTN</name>
<dbReference type="CDD" id="cd00082">
    <property type="entry name" value="HisKA"/>
    <property type="match status" value="1"/>
</dbReference>
<dbReference type="InterPro" id="IPR005467">
    <property type="entry name" value="His_kinase_dom"/>
</dbReference>